<protein>
    <submittedName>
        <fullName evidence="1">Uncharacterized protein</fullName>
    </submittedName>
</protein>
<organism evidence="1 2">
    <name type="scientific">Seminavis robusta</name>
    <dbReference type="NCBI Taxonomy" id="568900"/>
    <lineage>
        <taxon>Eukaryota</taxon>
        <taxon>Sar</taxon>
        <taxon>Stramenopiles</taxon>
        <taxon>Ochrophyta</taxon>
        <taxon>Bacillariophyta</taxon>
        <taxon>Bacillariophyceae</taxon>
        <taxon>Bacillariophycidae</taxon>
        <taxon>Naviculales</taxon>
        <taxon>Naviculaceae</taxon>
        <taxon>Seminavis</taxon>
    </lineage>
</organism>
<name>A0A9N8DJG7_9STRA</name>
<evidence type="ECO:0000313" key="1">
    <source>
        <dbReference type="EMBL" id="CAB9500824.1"/>
    </source>
</evidence>
<reference evidence="1" key="1">
    <citation type="submission" date="2020-06" db="EMBL/GenBank/DDBJ databases">
        <authorList>
            <consortium name="Plant Systems Biology data submission"/>
        </authorList>
    </citation>
    <scope>NUCLEOTIDE SEQUENCE</scope>
    <source>
        <strain evidence="1">D6</strain>
    </source>
</reference>
<accession>A0A9N8DJG7</accession>
<gene>
    <name evidence="1" type="ORF">SEMRO_93_G048361.1</name>
</gene>
<proteinExistence type="predicted"/>
<dbReference type="Proteomes" id="UP001153069">
    <property type="component" value="Unassembled WGS sequence"/>
</dbReference>
<dbReference type="EMBL" id="CAICTM010000092">
    <property type="protein sequence ID" value="CAB9500824.1"/>
    <property type="molecule type" value="Genomic_DNA"/>
</dbReference>
<sequence>MIFRASGLLIRLSPVQQRRMAKFCFSPDPPPNHWSRKGGAFPILVCSPRVEELRRCMQDNSSHLSTLRGVEAALLLLIASFGGLAVLEPCSCCRGESFRYCGTQGRHCLVEDSPQSQQNPNKEFCSRFDYSPLDFMSVCTLDTDDYFYFSEHIQFFHGISSDWKWEERSQKMVDEKGLRAFQNLALSCGSCNGIGYVACSSKGFYSNCLKVEWKDMQNFQITCRRSSNSSGMVRCYYLNFSRTLLDPPSKFTGDERWLSLYQNTEDGKKRLDADMQAELDLNLKIVPIKTKKYRFRLSPSACLSVTKAVLAQGLKMKWSVNP</sequence>
<keyword evidence="2" id="KW-1185">Reference proteome</keyword>
<comment type="caution">
    <text evidence="1">The sequence shown here is derived from an EMBL/GenBank/DDBJ whole genome shotgun (WGS) entry which is preliminary data.</text>
</comment>
<dbReference type="AlphaFoldDB" id="A0A9N8DJG7"/>
<evidence type="ECO:0000313" key="2">
    <source>
        <dbReference type="Proteomes" id="UP001153069"/>
    </source>
</evidence>